<dbReference type="GO" id="GO:0008237">
    <property type="term" value="F:metallopeptidase activity"/>
    <property type="evidence" value="ECO:0007669"/>
    <property type="project" value="UniProtKB-KW"/>
</dbReference>
<evidence type="ECO:0000313" key="4">
    <source>
        <dbReference type="Proteomes" id="UP000297025"/>
    </source>
</evidence>
<dbReference type="GO" id="GO:0006508">
    <property type="term" value="P:proteolysis"/>
    <property type="evidence" value="ECO:0007669"/>
    <property type="project" value="UniProtKB-KW"/>
</dbReference>
<dbReference type="EMBL" id="BMCK01000002">
    <property type="protein sequence ID" value="GGD16447.1"/>
    <property type="molecule type" value="Genomic_DNA"/>
</dbReference>
<feature type="transmembrane region" description="Helical" evidence="1">
    <location>
        <begin position="139"/>
        <end position="160"/>
    </location>
</feature>
<dbReference type="OrthoDB" id="9785431at2"/>
<name>A0A4P7UAT5_9ACTN</name>
<dbReference type="PANTHER" id="PTHR36844">
    <property type="entry name" value="PROTEASE PRSW"/>
    <property type="match status" value="1"/>
</dbReference>
<feature type="transmembrane region" description="Helical" evidence="1">
    <location>
        <begin position="9"/>
        <end position="32"/>
    </location>
</feature>
<evidence type="ECO:0000313" key="2">
    <source>
        <dbReference type="EMBL" id="GGD16447.1"/>
    </source>
</evidence>
<keyword evidence="1" id="KW-0812">Transmembrane</keyword>
<protein>
    <submittedName>
        <fullName evidence="2">Membrane protein</fullName>
    </submittedName>
    <submittedName>
        <fullName evidence="3">PrsW family intramembrane metalloprotease</fullName>
    </submittedName>
</protein>
<feature type="transmembrane region" description="Helical" evidence="1">
    <location>
        <begin position="215"/>
        <end position="232"/>
    </location>
</feature>
<keyword evidence="1" id="KW-0472">Membrane</keyword>
<reference evidence="3" key="4">
    <citation type="submission" date="2019-03" db="EMBL/GenBank/DDBJ databases">
        <authorList>
            <person name="Huang Y."/>
        </authorList>
    </citation>
    <scope>NUCLEOTIDE SEQUENCE</scope>
    <source>
        <strain evidence="3">JCM 16608</strain>
    </source>
</reference>
<feature type="transmembrane region" description="Helical" evidence="1">
    <location>
        <begin position="180"/>
        <end position="206"/>
    </location>
</feature>
<proteinExistence type="predicted"/>
<dbReference type="EMBL" id="CP038462">
    <property type="protein sequence ID" value="QCC76784.1"/>
    <property type="molecule type" value="Genomic_DNA"/>
</dbReference>
<reference evidence="3 4" key="1">
    <citation type="journal article" date="2008" name="Int. J. Syst. Evol. Microbiol.">
        <title>Nocardioides daphniae sp. nov., isolated from Daphnia cucullata (Crustacea: Cladocera).</title>
        <authorList>
            <person name="Toth E.M."/>
            <person name="Keki Z."/>
            <person name="Homonnay Z.G."/>
            <person name="Borsodi A.K."/>
            <person name="Marialigeti K."/>
            <person name="Schumann P."/>
        </authorList>
    </citation>
    <scope>NUCLEOTIDE SEQUENCE [LARGE SCALE GENOMIC DNA]</scope>
    <source>
        <strain evidence="3 4">JCM 16608</strain>
    </source>
</reference>
<keyword evidence="1" id="KW-1133">Transmembrane helix</keyword>
<keyword evidence="3" id="KW-0378">Hydrolase</keyword>
<accession>A0A4P7UAT5</accession>
<reference evidence="2" key="5">
    <citation type="submission" date="2024-05" db="EMBL/GenBank/DDBJ databases">
        <authorList>
            <person name="Sun Q."/>
            <person name="Sedlacek I."/>
        </authorList>
    </citation>
    <scope>NUCLEOTIDE SEQUENCE</scope>
    <source>
        <strain evidence="2">CCM 7403</strain>
    </source>
</reference>
<dbReference type="AlphaFoldDB" id="A0A4P7UAT5"/>
<reference evidence="5" key="3">
    <citation type="journal article" date="2019" name="Int. J. Syst. Evol. Microbiol.">
        <title>The Global Catalogue of Microorganisms (GCM) 10K type strain sequencing project: providing services to taxonomists for standard genome sequencing and annotation.</title>
        <authorList>
            <consortium name="The Broad Institute Genomics Platform"/>
            <consortium name="The Broad Institute Genome Sequencing Center for Infectious Disease"/>
            <person name="Wu L."/>
            <person name="Ma J."/>
        </authorList>
    </citation>
    <scope>NUCLEOTIDE SEQUENCE [LARGE SCALE GENOMIC DNA]</scope>
    <source>
        <strain evidence="5">CCM 7403</strain>
    </source>
</reference>
<feature type="transmembrane region" description="Helical" evidence="1">
    <location>
        <begin position="38"/>
        <end position="60"/>
    </location>
</feature>
<organism evidence="3 4">
    <name type="scientific">Nocardioides daphniae</name>
    <dbReference type="NCBI Taxonomy" id="402297"/>
    <lineage>
        <taxon>Bacteria</taxon>
        <taxon>Bacillati</taxon>
        <taxon>Actinomycetota</taxon>
        <taxon>Actinomycetes</taxon>
        <taxon>Propionibacteriales</taxon>
        <taxon>Nocardioidaceae</taxon>
        <taxon>Nocardioides</taxon>
    </lineage>
</organism>
<dbReference type="Proteomes" id="UP000630594">
    <property type="component" value="Unassembled WGS sequence"/>
</dbReference>
<gene>
    <name evidence="3" type="ORF">E2C04_05330</name>
    <name evidence="2" type="ORF">GCM10007231_14230</name>
</gene>
<keyword evidence="3" id="KW-0645">Protease</keyword>
<evidence type="ECO:0000313" key="5">
    <source>
        <dbReference type="Proteomes" id="UP000630594"/>
    </source>
</evidence>
<feature type="transmembrane region" description="Helical" evidence="1">
    <location>
        <begin position="69"/>
        <end position="92"/>
    </location>
</feature>
<keyword evidence="3" id="KW-0482">Metalloprotease</keyword>
<sequence length="373" mass="39866">MVRHHRESVVFTLVVTLLAFLGAALMLVIIALSGAPATLGLAAVMAFLPVGPLVACFLWLDRYEPEPRVLLGSGLAWGAFVATAAAIVLQGVGGIFAGFDEVQAIAVVAPIVEEATKGAFLVLLLWWRRAELDGMLDGIVYAGMVGVGFAFVENILYLAAAYNGTDGVGPGGTEALTATFVVRCLVSPFAHPLFTAFTGIGVGLAVNSRSNGGRWLALSTGYALAVLSHMLWNSAAVGLTGNFILVYVTLMAPLFLGLVGFAVWLRRAERRMLHAALDDAARRGLLPATDVAWLVDLSARRAARRFAQQQGGDTEEEAMEEYQQAAVELGFLHHRYLRGTPPPDFATRGQTFVARLNAVRPYISFPGQVVPTR</sequence>
<reference evidence="2" key="2">
    <citation type="journal article" date="2014" name="Int. J. Syst. Evol. Microbiol.">
        <title>Complete genome of a new Firmicutes species belonging to the dominant human colonic microbiota ('Ruminococcus bicirculans') reveals two chromosomes and a selective capacity to utilize plant glucans.</title>
        <authorList>
            <consortium name="NISC Comparative Sequencing Program"/>
            <person name="Wegmann U."/>
            <person name="Louis P."/>
            <person name="Goesmann A."/>
            <person name="Henrissat B."/>
            <person name="Duncan S.H."/>
            <person name="Flint H.J."/>
        </authorList>
    </citation>
    <scope>NUCLEOTIDE SEQUENCE</scope>
    <source>
        <strain evidence="2">CCM 7403</strain>
    </source>
</reference>
<evidence type="ECO:0000313" key="3">
    <source>
        <dbReference type="EMBL" id="QCC76784.1"/>
    </source>
</evidence>
<dbReference type="KEGG" id="ndp:E2C04_05330"/>
<dbReference type="Proteomes" id="UP000297025">
    <property type="component" value="Chromosome"/>
</dbReference>
<dbReference type="Pfam" id="PF13367">
    <property type="entry name" value="PrsW-protease"/>
    <property type="match status" value="1"/>
</dbReference>
<feature type="transmembrane region" description="Helical" evidence="1">
    <location>
        <begin position="104"/>
        <end position="127"/>
    </location>
</feature>
<dbReference type="PANTHER" id="PTHR36844:SF1">
    <property type="entry name" value="PROTEASE PRSW"/>
    <property type="match status" value="1"/>
</dbReference>
<feature type="transmembrane region" description="Helical" evidence="1">
    <location>
        <begin position="244"/>
        <end position="265"/>
    </location>
</feature>
<evidence type="ECO:0000256" key="1">
    <source>
        <dbReference type="SAM" id="Phobius"/>
    </source>
</evidence>
<keyword evidence="5" id="KW-1185">Reference proteome</keyword>
<dbReference type="InterPro" id="IPR026898">
    <property type="entry name" value="PrsW"/>
</dbReference>
<dbReference type="RefSeq" id="WP_135831832.1">
    <property type="nucleotide sequence ID" value="NZ_BMCK01000002.1"/>
</dbReference>